<keyword evidence="3" id="KW-0813">Transport</keyword>
<evidence type="ECO:0000256" key="7">
    <source>
        <dbReference type="ARBA" id="ARBA00023136"/>
    </source>
</evidence>
<dbReference type="GO" id="GO:0055085">
    <property type="term" value="P:transmembrane transport"/>
    <property type="evidence" value="ECO:0007669"/>
    <property type="project" value="TreeGrafter"/>
</dbReference>
<dbReference type="PATRIC" id="fig|633147.7.peg.1119"/>
<keyword evidence="6 9" id="KW-1133">Transmembrane helix</keyword>
<name>E1QYU5_OLSUV</name>
<feature type="transmembrane region" description="Helical" evidence="9">
    <location>
        <begin position="48"/>
        <end position="70"/>
    </location>
</feature>
<reference evidence="10 11" key="1">
    <citation type="journal article" date="2010" name="Stand. Genomic Sci.">
        <title>Complete genome sequence of Olsenella uli type strain (VPI D76D-27C).</title>
        <authorList>
            <person name="Goker M."/>
            <person name="Held B."/>
            <person name="Lucas S."/>
            <person name="Nolan M."/>
            <person name="Yasawong M."/>
            <person name="Glavina Del Rio T."/>
            <person name="Tice H."/>
            <person name="Cheng J.F."/>
            <person name="Bruce D."/>
            <person name="Detter J.C."/>
            <person name="Tapia R."/>
            <person name="Han C."/>
            <person name="Goodwin L."/>
            <person name="Pitluck S."/>
            <person name="Liolios K."/>
            <person name="Ivanova N."/>
            <person name="Mavromatis K."/>
            <person name="Mikhailova N."/>
            <person name="Pati A."/>
            <person name="Chen A."/>
            <person name="Palaniappan K."/>
            <person name="Land M."/>
            <person name="Hauser L."/>
            <person name="Chang Y.J."/>
            <person name="Jeffries C.D."/>
            <person name="Rohde M."/>
            <person name="Sikorski J."/>
            <person name="Pukall R."/>
            <person name="Woyke T."/>
            <person name="Bristow J."/>
            <person name="Eisen J.A."/>
            <person name="Markowitz V."/>
            <person name="Hugenholtz P."/>
            <person name="Kyrpides N.C."/>
            <person name="Klenk H.P."/>
            <person name="Lapidus A."/>
        </authorList>
    </citation>
    <scope>NUCLEOTIDE SEQUENCE [LARGE SCALE GENOMIC DNA]</scope>
    <source>
        <strain evidence="11">ATCC 49627 / DSM 7084 / CIP 109912 / JCM 12494 / NCIMB 702895 / VPI D76D-27C</strain>
    </source>
</reference>
<dbReference type="HOGENOM" id="CLU_031275_2_0_11"/>
<gene>
    <name evidence="10" type="ordered locus">Olsu_0438</name>
</gene>
<evidence type="ECO:0000256" key="2">
    <source>
        <dbReference type="ARBA" id="ARBA00009773"/>
    </source>
</evidence>
<dbReference type="GO" id="GO:0005886">
    <property type="term" value="C:plasma membrane"/>
    <property type="evidence" value="ECO:0007669"/>
    <property type="project" value="UniProtKB-SubCell"/>
</dbReference>
<dbReference type="AlphaFoldDB" id="E1QYU5"/>
<dbReference type="EMBL" id="CP002106">
    <property type="protein sequence ID" value="ADK67559.1"/>
    <property type="molecule type" value="Genomic_DNA"/>
</dbReference>
<protein>
    <recommendedName>
        <fullName evidence="12">Permease</fullName>
    </recommendedName>
</protein>
<feature type="transmembrane region" description="Helical" evidence="9">
    <location>
        <begin position="313"/>
        <end position="332"/>
    </location>
</feature>
<dbReference type="GeneID" id="78511888"/>
<comment type="subcellular location">
    <subcellularLocation>
        <location evidence="1">Cell membrane</location>
        <topology evidence="1">Multi-pass membrane protein</topology>
    </subcellularLocation>
</comment>
<evidence type="ECO:0000313" key="10">
    <source>
        <dbReference type="EMBL" id="ADK67559.1"/>
    </source>
</evidence>
<dbReference type="OrthoDB" id="3185394at2"/>
<dbReference type="KEGG" id="ols:Olsu_0438"/>
<dbReference type="Proteomes" id="UP000000333">
    <property type="component" value="Chromosome"/>
</dbReference>
<feature type="transmembrane region" description="Helical" evidence="9">
    <location>
        <begin position="189"/>
        <end position="209"/>
    </location>
</feature>
<dbReference type="STRING" id="633147.Olsu_0438"/>
<feature type="transmembrane region" description="Helical" evidence="9">
    <location>
        <begin position="256"/>
        <end position="281"/>
    </location>
</feature>
<feature type="transmembrane region" description="Helical" evidence="9">
    <location>
        <begin position="91"/>
        <end position="117"/>
    </location>
</feature>
<feature type="transmembrane region" description="Helical" evidence="9">
    <location>
        <begin position="14"/>
        <end position="36"/>
    </location>
</feature>
<dbReference type="PANTHER" id="PTHR21716:SF53">
    <property type="entry name" value="PERMEASE PERM-RELATED"/>
    <property type="match status" value="1"/>
</dbReference>
<evidence type="ECO:0000256" key="8">
    <source>
        <dbReference type="SAM" id="MobiDB-lite"/>
    </source>
</evidence>
<evidence type="ECO:0000256" key="9">
    <source>
        <dbReference type="SAM" id="Phobius"/>
    </source>
</evidence>
<evidence type="ECO:0000256" key="6">
    <source>
        <dbReference type="ARBA" id="ARBA00022989"/>
    </source>
</evidence>
<keyword evidence="4" id="KW-1003">Cell membrane</keyword>
<feature type="region of interest" description="Disordered" evidence="8">
    <location>
        <begin position="392"/>
        <end position="435"/>
    </location>
</feature>
<accession>E1QYU5</accession>
<keyword evidence="7 9" id="KW-0472">Membrane</keyword>
<evidence type="ECO:0000313" key="11">
    <source>
        <dbReference type="Proteomes" id="UP000000333"/>
    </source>
</evidence>
<evidence type="ECO:0000256" key="3">
    <source>
        <dbReference type="ARBA" id="ARBA00022448"/>
    </source>
</evidence>
<dbReference type="InterPro" id="IPR002549">
    <property type="entry name" value="AI-2E-like"/>
</dbReference>
<keyword evidence="5 9" id="KW-0812">Transmembrane</keyword>
<feature type="compositionally biased region" description="Gly residues" evidence="8">
    <location>
        <begin position="392"/>
        <end position="408"/>
    </location>
</feature>
<dbReference type="Pfam" id="PF01594">
    <property type="entry name" value="AI-2E_transport"/>
    <property type="match status" value="1"/>
</dbReference>
<comment type="similarity">
    <text evidence="2">Belongs to the autoinducer-2 exporter (AI-2E) (TC 2.A.86) family.</text>
</comment>
<feature type="transmembrane region" description="Helical" evidence="9">
    <location>
        <begin position="287"/>
        <end position="306"/>
    </location>
</feature>
<dbReference type="eggNOG" id="COG0628">
    <property type="taxonomic scope" value="Bacteria"/>
</dbReference>
<dbReference type="PANTHER" id="PTHR21716">
    <property type="entry name" value="TRANSMEMBRANE PROTEIN"/>
    <property type="match status" value="1"/>
</dbReference>
<sequence length="435" mass="45738">MRRFRLDDDRYSTISRYVVATAAAIVAIVLAAVHLAEIADAVGTSLAWVYAIVSPLIVGGLAAILLYPGVKWFARRLGRVPLLSGREKLRHVLGVLLVCVCFVLALSVLVALLLSVITGSIHRIRFENLESLAQYLAYGADGLYRWLIRLTTSLGVPPDDVNAALEHAETFVFGDGDGLGQTLTKGVTAVRNAASTMVFAAIFAVYLMVDAPHLASYWNGVLRSLMGERGYGRFAEFRADVVFAFTGYMRGQFIDAVLVGLMVGVSLTVVGVDFAPVIGIATGIGNLIPYIGPIVSYVLTVAVCVVNGDIGRLVVAAAVLLVIQFVDGQVINPKILSDSVEVHPILVLVALTAGGRLGGVLGMFIAVPCAALAKIYFEKFVAWRRRMRVGGGGGTGADAGTSGDGGTGADAHERGGGTASCEDTSTAVDIKGDVP</sequence>
<evidence type="ECO:0008006" key="12">
    <source>
        <dbReference type="Google" id="ProtNLM"/>
    </source>
</evidence>
<organism evidence="10 11">
    <name type="scientific">Olsenella uli (strain ATCC 49627 / DSM 7084 / CCUG 31166 / CIP 109912 / JCM 12494 / LMG 11480 / NCIMB 702895 / VPI D76D-27C)</name>
    <name type="common">Lactobacillus uli</name>
    <dbReference type="NCBI Taxonomy" id="633147"/>
    <lineage>
        <taxon>Bacteria</taxon>
        <taxon>Bacillati</taxon>
        <taxon>Actinomycetota</taxon>
        <taxon>Coriobacteriia</taxon>
        <taxon>Coriobacteriales</taxon>
        <taxon>Atopobiaceae</taxon>
        <taxon>Olsenella</taxon>
    </lineage>
</organism>
<dbReference type="RefSeq" id="WP_013251311.1">
    <property type="nucleotide sequence ID" value="NC_014363.1"/>
</dbReference>
<feature type="transmembrane region" description="Helical" evidence="9">
    <location>
        <begin position="344"/>
        <end position="377"/>
    </location>
</feature>
<evidence type="ECO:0000256" key="4">
    <source>
        <dbReference type="ARBA" id="ARBA00022475"/>
    </source>
</evidence>
<evidence type="ECO:0000256" key="1">
    <source>
        <dbReference type="ARBA" id="ARBA00004651"/>
    </source>
</evidence>
<proteinExistence type="inferred from homology"/>
<evidence type="ECO:0000256" key="5">
    <source>
        <dbReference type="ARBA" id="ARBA00022692"/>
    </source>
</evidence>
<keyword evidence="11" id="KW-1185">Reference proteome</keyword>